<feature type="region of interest" description="Disordered" evidence="1">
    <location>
        <begin position="1"/>
        <end position="51"/>
    </location>
</feature>
<dbReference type="InterPro" id="IPR053010">
    <property type="entry name" value="SET_SmydA-8"/>
</dbReference>
<evidence type="ECO:0000313" key="4">
    <source>
        <dbReference type="RefSeq" id="XP_034250398.1"/>
    </source>
</evidence>
<evidence type="ECO:0000313" key="5">
    <source>
        <dbReference type="RefSeq" id="XP_034250399.1"/>
    </source>
</evidence>
<dbReference type="GeneID" id="117650883"/>
<dbReference type="PROSITE" id="PS50280">
    <property type="entry name" value="SET"/>
    <property type="match status" value="1"/>
</dbReference>
<gene>
    <name evidence="4 5 6" type="primary">LOC117650883</name>
</gene>
<dbReference type="PANTHER" id="PTHR46455:SF5">
    <property type="entry name" value="SET AND MYND DOMAIN CONTAINING, ARTHROPOD-SPECIFIC, MEMBER 4, ISOFORM A"/>
    <property type="match status" value="1"/>
</dbReference>
<dbReference type="Gene3D" id="1.10.220.160">
    <property type="match status" value="1"/>
</dbReference>
<proteinExistence type="predicted"/>
<sequence length="567" mass="62875">MGDRGTGRTQRDSKTGKKHKRQPNQHPNDDNNNNNNSSNEDPDDPNWDLQGRPYRVKISPIMGRYLVAATDVAAGDLILREDALVAGPCQNAKPVCLGCLKPFDGENYIRSSESEDCHRCMGCQWPMCSPACPGLQDAKGLTGHTDEECAALSAAGPSGRRVMNLQARTPLYNVIVPLRILLLEKQDPVRWKAVQRMQSHDEVRRKIASVWQANQLGVVDRIRGEFGLQHFSEEEIHSVCGILEVNAFEVGDGLRGLYDRAFLLAHDCTPNTSHADDETRALAVRASVDIPKGSLITLSYAYTIQGTLKRREHLKESKFFDCCCPRCSDPTELGTMCSALVCPRCGRPAVLPVDPLKADSPWRCSAGLADATPWPAVKQAVKQAALPAAPCPGYEMPAAQARELIDKLTDEAEAIDPNDVAGLEAFVAKYSPRLHPNHYHLLGAKHSLSQVYGKVHGYLIHQLPDDLLERKLNICKDILRVFDILEPGVSRLRGITLYELHAPIMILTTRHFEARSISRKDLRLRLREVAACLEQAAHILSFEPECSSEGAMGRAAQEALQRVRQWQ</sequence>
<dbReference type="GO" id="GO:0008276">
    <property type="term" value="F:protein methyltransferase activity"/>
    <property type="evidence" value="ECO:0007669"/>
    <property type="project" value="UniProtKB-ARBA"/>
</dbReference>
<evidence type="ECO:0000313" key="3">
    <source>
        <dbReference type="Proteomes" id="UP000515158"/>
    </source>
</evidence>
<protein>
    <submittedName>
        <fullName evidence="4 5">SET domain-containing protein SmydA-8 isoform X1</fullName>
    </submittedName>
</protein>
<reference evidence="4 5" key="1">
    <citation type="submission" date="2025-04" db="UniProtKB">
        <authorList>
            <consortium name="RefSeq"/>
        </authorList>
    </citation>
    <scope>IDENTIFICATION</scope>
    <source>
        <tissue evidence="4 5">Total insect</tissue>
    </source>
</reference>
<dbReference type="GO" id="GO:0008757">
    <property type="term" value="F:S-adenosylmethionine-dependent methyltransferase activity"/>
    <property type="evidence" value="ECO:0007669"/>
    <property type="project" value="UniProtKB-ARBA"/>
</dbReference>
<dbReference type="Gene3D" id="2.170.270.10">
    <property type="entry name" value="SET domain"/>
    <property type="match status" value="1"/>
</dbReference>
<dbReference type="RefSeq" id="XP_034250400.1">
    <property type="nucleotide sequence ID" value="XM_034394509.1"/>
</dbReference>
<feature type="compositionally biased region" description="Low complexity" evidence="1">
    <location>
        <begin position="30"/>
        <end position="39"/>
    </location>
</feature>
<name>A0A6P8ZZ26_THRPL</name>
<dbReference type="CTD" id="32034"/>
<dbReference type="OrthoDB" id="265717at2759"/>
<dbReference type="Gene3D" id="6.10.140.2220">
    <property type="match status" value="1"/>
</dbReference>
<feature type="domain" description="SET" evidence="2">
    <location>
        <begin position="52"/>
        <end position="301"/>
    </location>
</feature>
<dbReference type="InterPro" id="IPR001214">
    <property type="entry name" value="SET_dom"/>
</dbReference>
<evidence type="ECO:0000256" key="1">
    <source>
        <dbReference type="SAM" id="MobiDB-lite"/>
    </source>
</evidence>
<dbReference type="CDD" id="cd20071">
    <property type="entry name" value="SET_SMYD"/>
    <property type="match status" value="1"/>
</dbReference>
<dbReference type="PANTHER" id="PTHR46455">
    <property type="entry name" value="SET AND MYND DOMAIN CONTAINING, ARTHROPOD-SPECIFIC, MEMBER 4, ISOFORM A"/>
    <property type="match status" value="1"/>
</dbReference>
<dbReference type="InterPro" id="IPR046341">
    <property type="entry name" value="SET_dom_sf"/>
</dbReference>
<dbReference type="Proteomes" id="UP000515158">
    <property type="component" value="Unplaced"/>
</dbReference>
<evidence type="ECO:0000259" key="2">
    <source>
        <dbReference type="PROSITE" id="PS50280"/>
    </source>
</evidence>
<dbReference type="KEGG" id="tpal:117650883"/>
<keyword evidence="3" id="KW-1185">Reference proteome</keyword>
<dbReference type="RefSeq" id="XP_034250399.1">
    <property type="nucleotide sequence ID" value="XM_034394508.1"/>
</dbReference>
<dbReference type="RefSeq" id="XP_034250398.1">
    <property type="nucleotide sequence ID" value="XM_034394507.1"/>
</dbReference>
<dbReference type="GO" id="GO:0008170">
    <property type="term" value="F:N-methyltransferase activity"/>
    <property type="evidence" value="ECO:0007669"/>
    <property type="project" value="UniProtKB-ARBA"/>
</dbReference>
<organism evidence="6">
    <name type="scientific">Thrips palmi</name>
    <name type="common">Melon thrips</name>
    <dbReference type="NCBI Taxonomy" id="161013"/>
    <lineage>
        <taxon>Eukaryota</taxon>
        <taxon>Metazoa</taxon>
        <taxon>Ecdysozoa</taxon>
        <taxon>Arthropoda</taxon>
        <taxon>Hexapoda</taxon>
        <taxon>Insecta</taxon>
        <taxon>Pterygota</taxon>
        <taxon>Neoptera</taxon>
        <taxon>Paraneoptera</taxon>
        <taxon>Thysanoptera</taxon>
        <taxon>Terebrantia</taxon>
        <taxon>Thripoidea</taxon>
        <taxon>Thripidae</taxon>
        <taxon>Thrips</taxon>
    </lineage>
</organism>
<accession>A0A6P8ZZ26</accession>
<evidence type="ECO:0000313" key="6">
    <source>
        <dbReference type="RefSeq" id="XP_034250400.1"/>
    </source>
</evidence>
<feature type="compositionally biased region" description="Basic and acidic residues" evidence="1">
    <location>
        <begin position="1"/>
        <end position="15"/>
    </location>
</feature>
<dbReference type="SUPFAM" id="SSF82199">
    <property type="entry name" value="SET domain"/>
    <property type="match status" value="1"/>
</dbReference>
<dbReference type="AlphaFoldDB" id="A0A6P8ZZ26"/>